<evidence type="ECO:0000256" key="5">
    <source>
        <dbReference type="SAM" id="Phobius"/>
    </source>
</evidence>
<keyword evidence="1" id="KW-0479">Metal-binding</keyword>
<proteinExistence type="predicted"/>
<dbReference type="GO" id="GO:0005737">
    <property type="term" value="C:cytoplasm"/>
    <property type="evidence" value="ECO:0000318"/>
    <property type="project" value="GO_Central"/>
</dbReference>
<dbReference type="CDD" id="cd16454">
    <property type="entry name" value="RING-H2_PA-TM-RING"/>
    <property type="match status" value="1"/>
</dbReference>
<feature type="transmembrane region" description="Helical" evidence="5">
    <location>
        <begin position="265"/>
        <end position="285"/>
    </location>
</feature>
<organism evidence="7 8">
    <name type="scientific">Nelumbo nucifera</name>
    <name type="common">Sacred lotus</name>
    <dbReference type="NCBI Taxonomy" id="4432"/>
    <lineage>
        <taxon>Eukaryota</taxon>
        <taxon>Viridiplantae</taxon>
        <taxon>Streptophyta</taxon>
        <taxon>Embryophyta</taxon>
        <taxon>Tracheophyta</taxon>
        <taxon>Spermatophyta</taxon>
        <taxon>Magnoliopsida</taxon>
        <taxon>Proteales</taxon>
        <taxon>Nelumbonaceae</taxon>
        <taxon>Nelumbo</taxon>
    </lineage>
</organism>
<keyword evidence="7" id="KW-1185">Reference proteome</keyword>
<dbReference type="GeneID" id="104610439"/>
<evidence type="ECO:0000256" key="1">
    <source>
        <dbReference type="ARBA" id="ARBA00022723"/>
    </source>
</evidence>
<dbReference type="KEGG" id="nnu:104610439"/>
<evidence type="ECO:0000313" key="8">
    <source>
        <dbReference type="RefSeq" id="XP_010275357.1"/>
    </source>
</evidence>
<dbReference type="AlphaFoldDB" id="A0A1U8BF39"/>
<dbReference type="OrthoDB" id="4348522at2759"/>
<dbReference type="InParanoid" id="A0A1U8BF39"/>
<keyword evidence="5" id="KW-1133">Transmembrane helix</keyword>
<evidence type="ECO:0000256" key="3">
    <source>
        <dbReference type="ARBA" id="ARBA00022833"/>
    </source>
</evidence>
<name>A0A1U8BF39_NELNU</name>
<evidence type="ECO:0000256" key="4">
    <source>
        <dbReference type="PROSITE-ProRule" id="PRU00175"/>
    </source>
</evidence>
<feature type="domain" description="RING-type" evidence="6">
    <location>
        <begin position="209"/>
        <end position="250"/>
    </location>
</feature>
<accession>A0A1U8BF39</accession>
<dbReference type="PANTHER" id="PTHR45931">
    <property type="entry name" value="SI:CH211-59O9.10"/>
    <property type="match status" value="1"/>
</dbReference>
<dbReference type="InterPro" id="IPR051834">
    <property type="entry name" value="RING_finger_E3_ligase"/>
</dbReference>
<keyword evidence="3" id="KW-0862">Zinc</keyword>
<dbReference type="eggNOG" id="KOG0800">
    <property type="taxonomic scope" value="Eukaryota"/>
</dbReference>
<dbReference type="PROSITE" id="PS50089">
    <property type="entry name" value="ZF_RING_2"/>
    <property type="match status" value="1"/>
</dbReference>
<evidence type="ECO:0000259" key="6">
    <source>
        <dbReference type="PROSITE" id="PS50089"/>
    </source>
</evidence>
<dbReference type="Pfam" id="PF13639">
    <property type="entry name" value="zf-RING_2"/>
    <property type="match status" value="1"/>
</dbReference>
<dbReference type="GO" id="GO:0061630">
    <property type="term" value="F:ubiquitin protein ligase activity"/>
    <property type="evidence" value="ECO:0000318"/>
    <property type="project" value="GO_Central"/>
</dbReference>
<keyword evidence="2 4" id="KW-0863">Zinc-finger</keyword>
<reference evidence="8" key="1">
    <citation type="submission" date="2025-08" db="UniProtKB">
        <authorList>
            <consortium name="RefSeq"/>
        </authorList>
    </citation>
    <scope>IDENTIFICATION</scope>
</reference>
<dbReference type="RefSeq" id="XP_010275357.1">
    <property type="nucleotide sequence ID" value="XM_010277055.2"/>
</dbReference>
<keyword evidence="5" id="KW-0472">Membrane</keyword>
<dbReference type="InterPro" id="IPR001841">
    <property type="entry name" value="Znf_RING"/>
</dbReference>
<dbReference type="Proteomes" id="UP000189703">
    <property type="component" value="Unplaced"/>
</dbReference>
<dbReference type="InterPro" id="IPR011016">
    <property type="entry name" value="Znf_RING-CH"/>
</dbReference>
<dbReference type="GO" id="GO:0008270">
    <property type="term" value="F:zinc ion binding"/>
    <property type="evidence" value="ECO:0007669"/>
    <property type="project" value="UniProtKB-KW"/>
</dbReference>
<dbReference type="Gene3D" id="3.30.40.10">
    <property type="entry name" value="Zinc/RING finger domain, C3HC4 (zinc finger)"/>
    <property type="match status" value="1"/>
</dbReference>
<dbReference type="PANTHER" id="PTHR45931:SF16">
    <property type="entry name" value="RING_U-BOX SUPERFAMILY PROTEIN"/>
    <property type="match status" value="1"/>
</dbReference>
<sequence>MVLIQLADPPVIYLSPSGDTTETPVVRERPEVFFKFFIVQEFLKLVPTDAGEFEGLCHTLEPAYEELSVKFEDFGCQQTMDSLVLEKLRSINNLHTQTCESLLKDISSFGCDHMPSIWQMKAKRVDFIVRIMVATIEVCDEEEGSPVMRELIQRFQQVGLTDLFEEIEAYDDDDAFEEVGHRMTPASSVSIKALKRKRFDIESDLVKTCTICLEDFLEEMEVVKLPCSHVFHKECIVHWLKQSHLCPLCRFQMPVDSTSPTDSRLIFFFFLLSFFLSLLLFKISLGS</sequence>
<protein>
    <submittedName>
        <fullName evidence="8">Uncharacterized protein LOC104610439</fullName>
    </submittedName>
</protein>
<evidence type="ECO:0000313" key="7">
    <source>
        <dbReference type="Proteomes" id="UP000189703"/>
    </source>
</evidence>
<gene>
    <name evidence="8" type="primary">LOC104610439</name>
</gene>
<dbReference type="GO" id="GO:0016567">
    <property type="term" value="P:protein ubiquitination"/>
    <property type="evidence" value="ECO:0000318"/>
    <property type="project" value="GO_Central"/>
</dbReference>
<evidence type="ECO:0000256" key="2">
    <source>
        <dbReference type="ARBA" id="ARBA00022771"/>
    </source>
</evidence>
<dbReference type="InterPro" id="IPR013083">
    <property type="entry name" value="Znf_RING/FYVE/PHD"/>
</dbReference>
<keyword evidence="5" id="KW-0812">Transmembrane</keyword>
<dbReference type="SUPFAM" id="SSF57850">
    <property type="entry name" value="RING/U-box"/>
    <property type="match status" value="1"/>
</dbReference>
<dbReference type="SMART" id="SM00744">
    <property type="entry name" value="RINGv"/>
    <property type="match status" value="1"/>
</dbReference>
<dbReference type="SMART" id="SM00184">
    <property type="entry name" value="RING"/>
    <property type="match status" value="1"/>
</dbReference>